<evidence type="ECO:0000313" key="3">
    <source>
        <dbReference type="Proteomes" id="UP000308724"/>
    </source>
</evidence>
<name>A0A4T0C3Z5_AURPU</name>
<keyword evidence="1" id="KW-0472">Membrane</keyword>
<feature type="transmembrane region" description="Helical" evidence="1">
    <location>
        <begin position="54"/>
        <end position="73"/>
    </location>
</feature>
<feature type="transmembrane region" description="Helical" evidence="1">
    <location>
        <begin position="20"/>
        <end position="38"/>
    </location>
</feature>
<dbReference type="AlphaFoldDB" id="A0A4T0C3Z5"/>
<sequence length="156" mass="18022">MSMFQSLKDRSSFGGYIRFALRILQFILAITVIGLYGYDLDNARKARVAADPKWTFAVVVGALSALSVFIYLFKFSLRFFWDAIMLILWAIVFGIFGKLFINSHPTPRQGGQIRMKNAVWIDLANMILWFITFVWNLILHFTRMDKMTLHTGRATV</sequence>
<reference evidence="2 3" key="1">
    <citation type="submission" date="2018-10" db="EMBL/GenBank/DDBJ databases">
        <title>Fifty Aureobasidium pullulans genomes reveal a recombining polyextremotolerant generalist.</title>
        <authorList>
            <person name="Gostincar C."/>
            <person name="Turk M."/>
            <person name="Zajc J."/>
            <person name="Gunde-Cimerman N."/>
        </authorList>
    </citation>
    <scope>NUCLEOTIDE SEQUENCE [LARGE SCALE GENOMIC DNA]</scope>
    <source>
        <strain evidence="2 3">EXF-1645</strain>
    </source>
</reference>
<dbReference type="Proteomes" id="UP000308724">
    <property type="component" value="Unassembled WGS sequence"/>
</dbReference>
<evidence type="ECO:0000313" key="2">
    <source>
        <dbReference type="EMBL" id="TIA41953.1"/>
    </source>
</evidence>
<feature type="transmembrane region" description="Helical" evidence="1">
    <location>
        <begin position="120"/>
        <end position="139"/>
    </location>
</feature>
<dbReference type="EMBL" id="QZBZ01000015">
    <property type="protein sequence ID" value="TIA41953.1"/>
    <property type="molecule type" value="Genomic_DNA"/>
</dbReference>
<dbReference type="PANTHER" id="PTHR42083:SF1">
    <property type="entry name" value="MARVEL DOMAIN-CONTAINING PROTEIN"/>
    <property type="match status" value="1"/>
</dbReference>
<feature type="transmembrane region" description="Helical" evidence="1">
    <location>
        <begin position="80"/>
        <end position="100"/>
    </location>
</feature>
<evidence type="ECO:0008006" key="4">
    <source>
        <dbReference type="Google" id="ProtNLM"/>
    </source>
</evidence>
<protein>
    <recommendedName>
        <fullName evidence="4">MARVEL domain-containing protein</fullName>
    </recommendedName>
</protein>
<accession>A0A4T0C3Z5</accession>
<comment type="caution">
    <text evidence="2">The sequence shown here is derived from an EMBL/GenBank/DDBJ whole genome shotgun (WGS) entry which is preliminary data.</text>
</comment>
<evidence type="ECO:0000256" key="1">
    <source>
        <dbReference type="SAM" id="Phobius"/>
    </source>
</evidence>
<keyword evidence="1" id="KW-1133">Transmembrane helix</keyword>
<proteinExistence type="predicted"/>
<gene>
    <name evidence="2" type="ORF">D6C78_01404</name>
</gene>
<dbReference type="PANTHER" id="PTHR42083">
    <property type="entry name" value="MARVEL DOMAIN-CONTAINING PROTEIN"/>
    <property type="match status" value="1"/>
</dbReference>
<organism evidence="2 3">
    <name type="scientific">Aureobasidium pullulans</name>
    <name type="common">Black yeast</name>
    <name type="synonym">Pullularia pullulans</name>
    <dbReference type="NCBI Taxonomy" id="5580"/>
    <lineage>
        <taxon>Eukaryota</taxon>
        <taxon>Fungi</taxon>
        <taxon>Dikarya</taxon>
        <taxon>Ascomycota</taxon>
        <taxon>Pezizomycotina</taxon>
        <taxon>Dothideomycetes</taxon>
        <taxon>Dothideomycetidae</taxon>
        <taxon>Dothideales</taxon>
        <taxon>Saccotheciaceae</taxon>
        <taxon>Aureobasidium</taxon>
    </lineage>
</organism>
<keyword evidence="1" id="KW-0812">Transmembrane</keyword>